<dbReference type="SUPFAM" id="SSF55486">
    <property type="entry name" value="Metalloproteases ('zincins'), catalytic domain"/>
    <property type="match status" value="1"/>
</dbReference>
<evidence type="ECO:0000256" key="3">
    <source>
        <dbReference type="ARBA" id="ARBA00009490"/>
    </source>
</evidence>
<dbReference type="PRINTS" id="PR00313">
    <property type="entry name" value="CABNDNGRPT"/>
</dbReference>
<dbReference type="GO" id="GO:0008270">
    <property type="term" value="F:zinc ion binding"/>
    <property type="evidence" value="ECO:0007669"/>
    <property type="project" value="InterPro"/>
</dbReference>
<dbReference type="GO" id="GO:0008237">
    <property type="term" value="F:metallopeptidase activity"/>
    <property type="evidence" value="ECO:0007669"/>
    <property type="project" value="InterPro"/>
</dbReference>
<evidence type="ECO:0000256" key="2">
    <source>
        <dbReference type="ARBA" id="ARBA00004613"/>
    </source>
</evidence>
<dbReference type="RefSeq" id="WP_167083907.1">
    <property type="nucleotide sequence ID" value="NZ_BAAADC010000001.1"/>
</dbReference>
<accession>A0A846N1K7</accession>
<sequence length="496" mass="51284">MTASPSSNDEVTFLSSVNADGTLARTSFYGWDKKTPATYNSGWTTARKFGGTTAGTSGGTVSYYFNPASAWTATEQKWLSAGLALWSAVANISFVKTTTASGAGITFNRTNDNGSYAYALYSPSADACVTGGKVLGRLTRSSVNIDTTGTSFGPISTLATNGGFTIENLLHEEGHALGLGHAGPYDGSINTMTQQYSAYDNRQWTVMSYINPDVASKYGSTGAKWYGGEPTTPMVLDIQAIQRLYGVPVNTPLSGGQVFGFNCNISGAIRPFFDFTQNAKPIITIWDKGSNNTLDLSGFTGTANINLNPGTYSSTSGLTNNIGIAFGTQINKLVCTQGGSTVMCNNYGDTVIGGAGADKITGGSGNDVLSGGKGSNTLNGGAGTDTAVYSGTAASYRLTKNSNGSYLVTGSGVSDVLTSIEILRFSDKSIKLAGTSLNIAKEIAADSPEHDGLLILQPSDSRSQPLAGLSSSLAPANSLTSLSSSNSSSAWHMATG</sequence>
<keyword evidence="5" id="KW-0677">Repeat</keyword>
<comment type="cofactor">
    <cofactor evidence="1">
        <name>Ca(2+)</name>
        <dbReference type="ChEBI" id="CHEBI:29108"/>
    </cofactor>
</comment>
<protein>
    <recommendedName>
        <fullName evidence="6">Peptidase metallopeptidase domain-containing protein</fullName>
    </recommendedName>
</protein>
<dbReference type="InterPro" id="IPR024079">
    <property type="entry name" value="MetalloPept_cat_dom_sf"/>
</dbReference>
<organism evidence="7 8">
    <name type="scientific">Rhizomicrobium palustre</name>
    <dbReference type="NCBI Taxonomy" id="189966"/>
    <lineage>
        <taxon>Bacteria</taxon>
        <taxon>Pseudomonadati</taxon>
        <taxon>Pseudomonadota</taxon>
        <taxon>Alphaproteobacteria</taxon>
        <taxon>Micropepsales</taxon>
        <taxon>Micropepsaceae</taxon>
        <taxon>Rhizomicrobium</taxon>
    </lineage>
</organism>
<keyword evidence="4" id="KW-0964">Secreted</keyword>
<dbReference type="InterPro" id="IPR001343">
    <property type="entry name" value="Hemolysn_Ca-bd"/>
</dbReference>
<evidence type="ECO:0000259" key="6">
    <source>
        <dbReference type="SMART" id="SM00235"/>
    </source>
</evidence>
<reference evidence="7 8" key="1">
    <citation type="submission" date="2020-03" db="EMBL/GenBank/DDBJ databases">
        <title>Genomic Encyclopedia of Type Strains, Phase IV (KMG-IV): sequencing the most valuable type-strain genomes for metagenomic binning, comparative biology and taxonomic classification.</title>
        <authorList>
            <person name="Goeker M."/>
        </authorList>
    </citation>
    <scope>NUCLEOTIDE SEQUENCE [LARGE SCALE GENOMIC DNA]</scope>
    <source>
        <strain evidence="7 8">DSM 19867</strain>
    </source>
</reference>
<evidence type="ECO:0000313" key="7">
    <source>
        <dbReference type="EMBL" id="NIK89854.1"/>
    </source>
</evidence>
<dbReference type="Gene3D" id="2.150.10.10">
    <property type="entry name" value="Serralysin-like metalloprotease, C-terminal"/>
    <property type="match status" value="1"/>
</dbReference>
<dbReference type="GO" id="GO:0005509">
    <property type="term" value="F:calcium ion binding"/>
    <property type="evidence" value="ECO:0007669"/>
    <property type="project" value="InterPro"/>
</dbReference>
<dbReference type="InterPro" id="IPR013858">
    <property type="entry name" value="Peptidase_M10B_C"/>
</dbReference>
<dbReference type="EMBL" id="JAASRM010000001">
    <property type="protein sequence ID" value="NIK89854.1"/>
    <property type="molecule type" value="Genomic_DNA"/>
</dbReference>
<keyword evidence="8" id="KW-1185">Reference proteome</keyword>
<dbReference type="Proteomes" id="UP000570514">
    <property type="component" value="Unassembled WGS sequence"/>
</dbReference>
<gene>
    <name evidence="7" type="ORF">FHS83_003172</name>
</gene>
<feature type="domain" description="Peptidase metallopeptidase" evidence="6">
    <location>
        <begin position="50"/>
        <end position="220"/>
    </location>
</feature>
<dbReference type="AlphaFoldDB" id="A0A846N1K7"/>
<evidence type="ECO:0000313" key="8">
    <source>
        <dbReference type="Proteomes" id="UP000570514"/>
    </source>
</evidence>
<dbReference type="InterPro" id="IPR006026">
    <property type="entry name" value="Peptidase_Metallo"/>
</dbReference>
<proteinExistence type="inferred from homology"/>
<dbReference type="InterPro" id="IPR011049">
    <property type="entry name" value="Serralysin-like_metalloprot_C"/>
</dbReference>
<comment type="caution">
    <text evidence="7">The sequence shown here is derived from an EMBL/GenBank/DDBJ whole genome shotgun (WGS) entry which is preliminary data.</text>
</comment>
<dbReference type="SUPFAM" id="SSF51120">
    <property type="entry name" value="beta-Roll"/>
    <property type="match status" value="1"/>
</dbReference>
<dbReference type="InterPro" id="IPR034033">
    <property type="entry name" value="Serralysin-like"/>
</dbReference>
<evidence type="ECO:0000256" key="1">
    <source>
        <dbReference type="ARBA" id="ARBA00001913"/>
    </source>
</evidence>
<dbReference type="CDD" id="cd04277">
    <property type="entry name" value="ZnMc_serralysin_like"/>
    <property type="match status" value="1"/>
</dbReference>
<dbReference type="GO" id="GO:0005615">
    <property type="term" value="C:extracellular space"/>
    <property type="evidence" value="ECO:0007669"/>
    <property type="project" value="InterPro"/>
</dbReference>
<evidence type="ECO:0000256" key="4">
    <source>
        <dbReference type="ARBA" id="ARBA00022525"/>
    </source>
</evidence>
<dbReference type="Pfam" id="PF00353">
    <property type="entry name" value="HemolysinCabind"/>
    <property type="match status" value="1"/>
</dbReference>
<dbReference type="GO" id="GO:0006508">
    <property type="term" value="P:proteolysis"/>
    <property type="evidence" value="ECO:0007669"/>
    <property type="project" value="InterPro"/>
</dbReference>
<dbReference type="Pfam" id="PF08548">
    <property type="entry name" value="Peptidase_M10_C"/>
    <property type="match status" value="1"/>
</dbReference>
<comment type="subcellular location">
    <subcellularLocation>
        <location evidence="2">Secreted</location>
    </subcellularLocation>
</comment>
<dbReference type="Gene3D" id="3.40.390.10">
    <property type="entry name" value="Collagenase (Catalytic Domain)"/>
    <property type="match status" value="1"/>
</dbReference>
<dbReference type="SMART" id="SM00235">
    <property type="entry name" value="ZnMc"/>
    <property type="match status" value="1"/>
</dbReference>
<name>A0A846N1K7_9PROT</name>
<comment type="similarity">
    <text evidence="3">Belongs to the peptidase M10B family.</text>
</comment>
<evidence type="ECO:0000256" key="5">
    <source>
        <dbReference type="ARBA" id="ARBA00022737"/>
    </source>
</evidence>